<evidence type="ECO:0000313" key="3">
    <source>
        <dbReference type="Proteomes" id="UP000319801"/>
    </source>
</evidence>
<comment type="caution">
    <text evidence="2">The sequence shown here is derived from an EMBL/GenBank/DDBJ whole genome shotgun (WGS) entry which is preliminary data.</text>
</comment>
<name>A0A556TSA4_BAGYA</name>
<feature type="region of interest" description="Disordered" evidence="1">
    <location>
        <begin position="22"/>
        <end position="84"/>
    </location>
</feature>
<keyword evidence="3" id="KW-1185">Reference proteome</keyword>
<reference evidence="2 3" key="1">
    <citation type="journal article" date="2019" name="Genome Biol. Evol.">
        <title>Whole-Genome Sequencing of the Giant Devil Catfish, Bagarius yarrelli.</title>
        <authorList>
            <person name="Jiang W."/>
            <person name="Lv Y."/>
            <person name="Cheng L."/>
            <person name="Yang K."/>
            <person name="Chao B."/>
            <person name="Wang X."/>
            <person name="Li Y."/>
            <person name="Pan X."/>
            <person name="You X."/>
            <person name="Zhang Y."/>
            <person name="Yang J."/>
            <person name="Li J."/>
            <person name="Zhang X."/>
            <person name="Liu S."/>
            <person name="Sun C."/>
            <person name="Yang J."/>
            <person name="Shi Q."/>
        </authorList>
    </citation>
    <scope>NUCLEOTIDE SEQUENCE [LARGE SCALE GENOMIC DNA]</scope>
    <source>
        <strain evidence="2">JWS20170419001</strain>
        <tissue evidence="2">Muscle</tissue>
    </source>
</reference>
<dbReference type="EMBL" id="VCAZ01000015">
    <property type="protein sequence ID" value="TSK53764.1"/>
    <property type="molecule type" value="Genomic_DNA"/>
</dbReference>
<proteinExistence type="predicted"/>
<evidence type="ECO:0000256" key="1">
    <source>
        <dbReference type="SAM" id="MobiDB-lite"/>
    </source>
</evidence>
<dbReference type="Proteomes" id="UP000319801">
    <property type="component" value="Unassembled WGS sequence"/>
</dbReference>
<evidence type="ECO:0000313" key="2">
    <source>
        <dbReference type="EMBL" id="TSK53764.1"/>
    </source>
</evidence>
<protein>
    <submittedName>
        <fullName evidence="2">Uncharacterized protein</fullName>
    </submittedName>
</protein>
<dbReference type="AlphaFoldDB" id="A0A556TSA4"/>
<gene>
    <name evidence="2" type="ORF">Baya_3324</name>
</gene>
<organism evidence="2 3">
    <name type="scientific">Bagarius yarrelli</name>
    <name type="common">Goonch</name>
    <name type="synonym">Bagrus yarrelli</name>
    <dbReference type="NCBI Taxonomy" id="175774"/>
    <lineage>
        <taxon>Eukaryota</taxon>
        <taxon>Metazoa</taxon>
        <taxon>Chordata</taxon>
        <taxon>Craniata</taxon>
        <taxon>Vertebrata</taxon>
        <taxon>Euteleostomi</taxon>
        <taxon>Actinopterygii</taxon>
        <taxon>Neopterygii</taxon>
        <taxon>Teleostei</taxon>
        <taxon>Ostariophysi</taxon>
        <taxon>Siluriformes</taxon>
        <taxon>Sisoridae</taxon>
        <taxon>Sisorinae</taxon>
        <taxon>Bagarius</taxon>
    </lineage>
</organism>
<sequence>MDLGGIFKEAVRRVSMANFSEVEQANEAGRENSTGDADPGSVAIEMSREAAVSPMLRNRASLDAESHSQKKPLCQASVSPFCQA</sequence>
<accession>A0A556TSA4</accession>